<proteinExistence type="predicted"/>
<comment type="caution">
    <text evidence="1">The sequence shown here is derived from an EMBL/GenBank/DDBJ whole genome shotgun (WGS) entry which is preliminary data.</text>
</comment>
<organism evidence="1 2">
    <name type="scientific">Candidatus Lumbricidiphila eiseniae</name>
    <dbReference type="NCBI Taxonomy" id="1969409"/>
    <lineage>
        <taxon>Bacteria</taxon>
        <taxon>Bacillati</taxon>
        <taxon>Actinomycetota</taxon>
        <taxon>Actinomycetes</taxon>
        <taxon>Micrococcales</taxon>
        <taxon>Microbacteriaceae</taxon>
        <taxon>Candidatus Lumbricidiphila</taxon>
    </lineage>
</organism>
<gene>
    <name evidence="1" type="ORF">B5766_00665</name>
</gene>
<dbReference type="EMBL" id="NAEP01000013">
    <property type="protein sequence ID" value="PDQ36490.1"/>
    <property type="molecule type" value="Genomic_DNA"/>
</dbReference>
<evidence type="ECO:0000313" key="1">
    <source>
        <dbReference type="EMBL" id="PDQ36490.1"/>
    </source>
</evidence>
<dbReference type="Proteomes" id="UP000219994">
    <property type="component" value="Unassembled WGS sequence"/>
</dbReference>
<accession>A0A2A6FV19</accession>
<protein>
    <submittedName>
        <fullName evidence="1">Uncharacterized protein</fullName>
    </submittedName>
</protein>
<reference evidence="2" key="1">
    <citation type="submission" date="2017-03" db="EMBL/GenBank/DDBJ databases">
        <authorList>
            <person name="Lund M.B."/>
        </authorList>
    </citation>
    <scope>NUCLEOTIDE SEQUENCE [LARGE SCALE GENOMIC DNA]</scope>
</reference>
<dbReference type="AlphaFoldDB" id="A0A2A6FV19"/>
<sequence>MDVVDEFVTLVHAVGEYTVGALGKENLTGLRVDADRRESSAFITIALADPSNAAQRSAIETMFEVEELYADEISLTYVFVDRLDEAAAVSPAPQYSYA</sequence>
<evidence type="ECO:0000313" key="2">
    <source>
        <dbReference type="Proteomes" id="UP000219994"/>
    </source>
</evidence>
<name>A0A2A6FV19_9MICO</name>